<dbReference type="Proteomes" id="UP001162734">
    <property type="component" value="Chromosome"/>
</dbReference>
<organism evidence="2 3">
    <name type="scientific">Anaeromyxobacter paludicola</name>
    <dbReference type="NCBI Taxonomy" id="2918171"/>
    <lineage>
        <taxon>Bacteria</taxon>
        <taxon>Pseudomonadati</taxon>
        <taxon>Myxococcota</taxon>
        <taxon>Myxococcia</taxon>
        <taxon>Myxococcales</taxon>
        <taxon>Cystobacterineae</taxon>
        <taxon>Anaeromyxobacteraceae</taxon>
        <taxon>Anaeromyxobacter</taxon>
    </lineage>
</organism>
<feature type="region of interest" description="Disordered" evidence="1">
    <location>
        <begin position="142"/>
        <end position="203"/>
    </location>
</feature>
<feature type="compositionally biased region" description="Low complexity" evidence="1">
    <location>
        <begin position="163"/>
        <end position="183"/>
    </location>
</feature>
<feature type="compositionally biased region" description="Basic residues" evidence="1">
    <location>
        <begin position="184"/>
        <end position="203"/>
    </location>
</feature>
<reference evidence="3" key="1">
    <citation type="journal article" date="2022" name="Int. J. Syst. Evol. Microbiol.">
        <title>Anaeromyxobacter oryzae sp. nov., Anaeromyxobacter diazotrophicus sp. nov. and Anaeromyxobacter paludicola sp. nov., isolated from paddy soils.</title>
        <authorList>
            <person name="Itoh H."/>
            <person name="Xu Z."/>
            <person name="Mise K."/>
            <person name="Masuda Y."/>
            <person name="Ushijima N."/>
            <person name="Hayakawa C."/>
            <person name="Shiratori Y."/>
            <person name="Senoo K."/>
        </authorList>
    </citation>
    <scope>NUCLEOTIDE SEQUENCE [LARGE SCALE GENOMIC DNA]</scope>
    <source>
        <strain evidence="3">Red630</strain>
    </source>
</reference>
<keyword evidence="3" id="KW-1185">Reference proteome</keyword>
<name>A0ABN6NAY8_9BACT</name>
<protein>
    <submittedName>
        <fullName evidence="2">Uncharacterized protein</fullName>
    </submittedName>
</protein>
<dbReference type="RefSeq" id="WP_248342829.1">
    <property type="nucleotide sequence ID" value="NZ_AP025592.1"/>
</dbReference>
<dbReference type="EMBL" id="AP025592">
    <property type="protein sequence ID" value="BDG10374.1"/>
    <property type="molecule type" value="Genomic_DNA"/>
</dbReference>
<gene>
    <name evidence="2" type="ORF">AMPC_34870</name>
</gene>
<sequence>MNAPLSSDPAALSDRALLDALTFLVRREREATADFVAHLAEVDARRLYRDHACPSMHAYCVNVLHLSDEAAYKRINAARAARRFPVILEMLADGRLHLSAVCLLAQHLTEENHGALLDAAVHRSKRDVEQLLAERFPRPDVPEALRKLPSPPPRFAPSAQPEASSLVAPPEAPSLLAAPARSRPLPRRSRCRHRRALRSPPRR</sequence>
<evidence type="ECO:0000313" key="3">
    <source>
        <dbReference type="Proteomes" id="UP001162734"/>
    </source>
</evidence>
<accession>A0ABN6NAY8</accession>
<proteinExistence type="predicted"/>
<evidence type="ECO:0000313" key="2">
    <source>
        <dbReference type="EMBL" id="BDG10374.1"/>
    </source>
</evidence>
<evidence type="ECO:0000256" key="1">
    <source>
        <dbReference type="SAM" id="MobiDB-lite"/>
    </source>
</evidence>